<feature type="repeat" description="WD" evidence="8">
    <location>
        <begin position="691"/>
        <end position="732"/>
    </location>
</feature>
<dbReference type="InterPro" id="IPR054471">
    <property type="entry name" value="GPIID_WHD"/>
</dbReference>
<dbReference type="SMART" id="SM00320">
    <property type="entry name" value="WD40"/>
    <property type="match status" value="7"/>
</dbReference>
<dbReference type="InterPro" id="IPR001680">
    <property type="entry name" value="WD40_rpt"/>
</dbReference>
<evidence type="ECO:0000256" key="8">
    <source>
        <dbReference type="PROSITE-ProRule" id="PRU00221"/>
    </source>
</evidence>
<dbReference type="Pfam" id="PF24883">
    <property type="entry name" value="NPHP3_N"/>
    <property type="match status" value="1"/>
</dbReference>
<dbReference type="Pfam" id="PF22939">
    <property type="entry name" value="WHD_GPIID"/>
    <property type="match status" value="1"/>
</dbReference>
<dbReference type="InterPro" id="IPR015943">
    <property type="entry name" value="WD40/YVTN_repeat-like_dom_sf"/>
</dbReference>
<dbReference type="PROSITE" id="PS50297">
    <property type="entry name" value="ANK_REP_REGION"/>
    <property type="match status" value="3"/>
</dbReference>
<feature type="repeat" description="WD" evidence="8">
    <location>
        <begin position="775"/>
        <end position="816"/>
    </location>
</feature>
<evidence type="ECO:0000256" key="5">
    <source>
        <dbReference type="ARBA" id="ARBA00039789"/>
    </source>
</evidence>
<feature type="domain" description="GPI inositol-deacylase winged helix" evidence="9">
    <location>
        <begin position="353"/>
        <end position="440"/>
    </location>
</feature>
<name>F0XQI2_GROCL</name>
<evidence type="ECO:0000259" key="10">
    <source>
        <dbReference type="Pfam" id="PF24883"/>
    </source>
</evidence>
<dbReference type="HOGENOM" id="CLU_296662_0_0_1"/>
<dbReference type="InterPro" id="IPR036322">
    <property type="entry name" value="WD40_repeat_dom_sf"/>
</dbReference>
<evidence type="ECO:0000259" key="9">
    <source>
        <dbReference type="Pfam" id="PF22939"/>
    </source>
</evidence>
<keyword evidence="7" id="KW-0040">ANK repeat</keyword>
<dbReference type="PROSITE" id="PS00678">
    <property type="entry name" value="WD_REPEATS_1"/>
    <property type="match status" value="3"/>
</dbReference>
<dbReference type="SUPFAM" id="SSF50978">
    <property type="entry name" value="WD40 repeat-like"/>
    <property type="match status" value="1"/>
</dbReference>
<feature type="repeat" description="WD" evidence="8">
    <location>
        <begin position="943"/>
        <end position="975"/>
    </location>
</feature>
<evidence type="ECO:0000256" key="1">
    <source>
        <dbReference type="ARBA" id="ARBA00022574"/>
    </source>
</evidence>
<dbReference type="InterPro" id="IPR020472">
    <property type="entry name" value="WD40_PAC1"/>
</dbReference>
<dbReference type="PANTHER" id="PTHR22847">
    <property type="entry name" value="WD40 REPEAT PROTEIN"/>
    <property type="match status" value="1"/>
</dbReference>
<comment type="function">
    <text evidence="6">Involved in mitochondrial fission. Acts as an adapter protein required to form mitochondrial fission complexes. Formation of these complexes is required to promote constriction and fission of the mitochondrial compartment at a late step in mitochondrial division.</text>
</comment>
<dbReference type="PROSITE" id="PS50088">
    <property type="entry name" value="ANK_REPEAT"/>
    <property type="match status" value="3"/>
</dbReference>
<keyword evidence="12" id="KW-1185">Reference proteome</keyword>
<feature type="repeat" description="WD" evidence="8">
    <location>
        <begin position="733"/>
        <end position="774"/>
    </location>
</feature>
<dbReference type="SUPFAM" id="SSF52540">
    <property type="entry name" value="P-loop containing nucleoside triphosphate hydrolases"/>
    <property type="match status" value="1"/>
</dbReference>
<dbReference type="SUPFAM" id="SSF48403">
    <property type="entry name" value="Ankyrin repeat"/>
    <property type="match status" value="1"/>
</dbReference>
<organism evidence="12">
    <name type="scientific">Grosmannia clavigera (strain kw1407 / UAMH 11150)</name>
    <name type="common">Blue stain fungus</name>
    <name type="synonym">Graphiocladiella clavigera</name>
    <dbReference type="NCBI Taxonomy" id="655863"/>
    <lineage>
        <taxon>Eukaryota</taxon>
        <taxon>Fungi</taxon>
        <taxon>Dikarya</taxon>
        <taxon>Ascomycota</taxon>
        <taxon>Pezizomycotina</taxon>
        <taxon>Sordariomycetes</taxon>
        <taxon>Sordariomycetidae</taxon>
        <taxon>Ophiostomatales</taxon>
        <taxon>Ophiostomataceae</taxon>
        <taxon>Leptographium</taxon>
    </lineage>
</organism>
<proteinExistence type="inferred from homology"/>
<feature type="repeat" description="WD" evidence="8">
    <location>
        <begin position="901"/>
        <end position="942"/>
    </location>
</feature>
<dbReference type="Gene3D" id="3.40.50.300">
    <property type="entry name" value="P-loop containing nucleotide triphosphate hydrolases"/>
    <property type="match status" value="1"/>
</dbReference>
<dbReference type="GO" id="GO:1990234">
    <property type="term" value="C:transferase complex"/>
    <property type="evidence" value="ECO:0007669"/>
    <property type="project" value="UniProtKB-ARBA"/>
</dbReference>
<dbReference type="Pfam" id="PF12796">
    <property type="entry name" value="Ank_2"/>
    <property type="match status" value="1"/>
</dbReference>
<dbReference type="AlphaFoldDB" id="F0XQI2"/>
<protein>
    <recommendedName>
        <fullName evidence="5">Mitochondrial division protein 1</fullName>
    </recommendedName>
</protein>
<evidence type="ECO:0000256" key="3">
    <source>
        <dbReference type="ARBA" id="ARBA00023054"/>
    </source>
</evidence>
<feature type="repeat" description="WD" evidence="8">
    <location>
        <begin position="859"/>
        <end position="900"/>
    </location>
</feature>
<dbReference type="PANTHER" id="PTHR22847:SF637">
    <property type="entry name" value="WD REPEAT DOMAIN 5B"/>
    <property type="match status" value="1"/>
</dbReference>
<feature type="repeat" description="ANK" evidence="7">
    <location>
        <begin position="613"/>
        <end position="645"/>
    </location>
</feature>
<dbReference type="Pfam" id="PF00400">
    <property type="entry name" value="WD40"/>
    <property type="match status" value="2"/>
</dbReference>
<evidence type="ECO:0000256" key="4">
    <source>
        <dbReference type="ARBA" id="ARBA00038415"/>
    </source>
</evidence>
<dbReference type="PROSITE" id="PS50294">
    <property type="entry name" value="WD_REPEATS_REGION"/>
    <property type="match status" value="7"/>
</dbReference>
<evidence type="ECO:0000313" key="11">
    <source>
        <dbReference type="EMBL" id="EFX00151.1"/>
    </source>
</evidence>
<dbReference type="CDD" id="cd00200">
    <property type="entry name" value="WD40"/>
    <property type="match status" value="1"/>
</dbReference>
<gene>
    <name evidence="11" type="ORF">CMQ_7153</name>
</gene>
<feature type="repeat" description="ANK" evidence="7">
    <location>
        <begin position="991"/>
        <end position="1017"/>
    </location>
</feature>
<dbReference type="eggNOG" id="KOG0266">
    <property type="taxonomic scope" value="Eukaryota"/>
</dbReference>
<evidence type="ECO:0000256" key="6">
    <source>
        <dbReference type="ARBA" id="ARBA00043913"/>
    </source>
</evidence>
<dbReference type="Proteomes" id="UP000007796">
    <property type="component" value="Unassembled WGS sequence"/>
</dbReference>
<evidence type="ECO:0000256" key="2">
    <source>
        <dbReference type="ARBA" id="ARBA00022737"/>
    </source>
</evidence>
<dbReference type="RefSeq" id="XP_014169633.1">
    <property type="nucleotide sequence ID" value="XM_014314158.1"/>
</dbReference>
<dbReference type="InParanoid" id="F0XQI2"/>
<dbReference type="PRINTS" id="PR00320">
    <property type="entry name" value="GPROTEINBRPT"/>
</dbReference>
<dbReference type="Pfam" id="PF25173">
    <property type="entry name" value="Beta-prop_WDR3_1st"/>
    <property type="match status" value="1"/>
</dbReference>
<dbReference type="GeneID" id="25980666"/>
<dbReference type="InterPro" id="IPR019775">
    <property type="entry name" value="WD40_repeat_CS"/>
</dbReference>
<feature type="repeat" description="ANK" evidence="7">
    <location>
        <begin position="580"/>
        <end position="612"/>
    </location>
</feature>
<dbReference type="OrthoDB" id="7464126at2759"/>
<dbReference type="Gene3D" id="2.130.10.10">
    <property type="entry name" value="YVTN repeat-like/Quinoprotein amine dehydrogenase"/>
    <property type="match status" value="3"/>
</dbReference>
<reference evidence="11 12" key="1">
    <citation type="journal article" date="2011" name="Proc. Natl. Acad. Sci. U.S.A.">
        <title>Genome and transcriptome analyses of the mountain pine beetle-fungal symbiont Grosmannia clavigera, a lodgepole pine pathogen.</title>
        <authorList>
            <person name="DiGuistini S."/>
            <person name="Wang Y."/>
            <person name="Liao N.Y."/>
            <person name="Taylor G."/>
            <person name="Tanguay P."/>
            <person name="Feau N."/>
            <person name="Henrissat B."/>
            <person name="Chan S.K."/>
            <person name="Hesse-Orce U."/>
            <person name="Alamouti S.M."/>
            <person name="Tsui C.K.M."/>
            <person name="Docking R.T."/>
            <person name="Levasseur A."/>
            <person name="Haridas S."/>
            <person name="Robertson G."/>
            <person name="Birol I."/>
            <person name="Holt R.A."/>
            <person name="Marra M.A."/>
            <person name="Hamelin R.C."/>
            <person name="Hirst M."/>
            <person name="Jones S.J.M."/>
            <person name="Bohlmann J."/>
            <person name="Breuil C."/>
        </authorList>
    </citation>
    <scope>NUCLEOTIDE SEQUENCE [LARGE SCALE GENOMIC DNA]</scope>
    <source>
        <strain evidence="12">kw1407 / UAMH 11150</strain>
    </source>
</reference>
<dbReference type="PROSITE" id="PS50082">
    <property type="entry name" value="WD_REPEATS_2"/>
    <property type="match status" value="7"/>
</dbReference>
<feature type="repeat" description="WD" evidence="8">
    <location>
        <begin position="817"/>
        <end position="858"/>
    </location>
</feature>
<dbReference type="eggNOG" id="KOG0504">
    <property type="taxonomic scope" value="Eukaryota"/>
</dbReference>
<comment type="similarity">
    <text evidence="4">Belongs to the WD repeat MDV1/CAF4 family.</text>
</comment>
<dbReference type="SMART" id="SM00248">
    <property type="entry name" value="ANK"/>
    <property type="match status" value="4"/>
</dbReference>
<dbReference type="InterPro" id="IPR036770">
    <property type="entry name" value="Ankyrin_rpt-contain_sf"/>
</dbReference>
<sequence>MSTPSDSELKGYESELADWTYQIREEVKLLENQSIKDQSSHLKALFRTSDSESRRQKERARDRVLKFCSTYKYQSTWREIRKVGSTTLLDSMPKYQQWKNRSDSCTLLCTGKLGSGKSVLLANMVDDLNLHAKEAKCPVVYFFSRHDNSESLKATTIIGSIARQFLHSIADLSEVEGTIDTSVSVPDLESIFALLKHAISPDFKAYVVLDGLDECDEYQRRTTIEQLRNLQKHFKLVICASFRLEADNILRLGPETFLHLQTIAIQDDNPDIKRFINAELVRCIKSGRLIVGDPTLVIEIEDALLQGTRGMFLWATLQIQSLCQAKTDEAIRQAITDLPKTLAETFSRILSTSAALGKNYQMQILHLVLAASRPLTTKELCEALSVVPGDAVWNPARLLNNVYTALACCGSLITVEEEDLSVRLVHHSVKQFLFGDFTHSSASLFTVEDAARTMGDIVVTYLSYNVFNTTLSTTVTPQIPSRSTPARIVSSIESGFVRSMALMHLQSRQQPNYDMGQVLAEASRTKRPPSVNEFHFYEYAKLHWPHHVGCISEDNELIYRQLSLLLQDRLSQDLNVVNDRGRTPLSWAAEYGRIKVAKLLLSHGSDPGLPDNDGRTPMIWAAKRGHANCVDVLLRNGAEVGKGDKDNRTSLSHAAEHGHKDTIVRLLEVQSNVDIGTAVIHRADPVTCRATLHHGDSVSIVVFSHNSRLVASGSYDGTVKIWDVPSRRTVCTLRKHDGAIRGVAFSHDSLLMASGSSDQTIRLWDAATGRCIQSLVGHNHDVMSVAFMRESAFVVSGSRDCSVRIWDLATGQCHQTLEGHTRDVQSVAVSHDSRIIASASRDYSVRFWDPVSGQCTRTLKAHDDYVWSVVFSHDSGRVATASRDHSIKIWHVATGECLHTLEGHSHEVGLLAFSHDSRLLASPSNDLTVKLWDTAIGYCVETLQGHTAIVESVTFSPDSKLLVSGSHDGTIKLWKASVGLNGVDIDCTDNLGLSPLQWAITKGHKVVEQLLLENGAI</sequence>
<keyword evidence="1 8" id="KW-0853">WD repeat</keyword>
<accession>F0XQI2</accession>
<keyword evidence="2" id="KW-0677">Repeat</keyword>
<keyword evidence="3" id="KW-0175">Coiled coil</keyword>
<feature type="domain" description="Nephrocystin 3-like N-terminal" evidence="10">
    <location>
        <begin position="91"/>
        <end position="233"/>
    </location>
</feature>
<dbReference type="InterPro" id="IPR002110">
    <property type="entry name" value="Ankyrin_rpt"/>
</dbReference>
<dbReference type="InterPro" id="IPR027417">
    <property type="entry name" value="P-loop_NTPase"/>
</dbReference>
<dbReference type="EMBL" id="GL629801">
    <property type="protein sequence ID" value="EFX00151.1"/>
    <property type="molecule type" value="Genomic_DNA"/>
</dbReference>
<evidence type="ECO:0000313" key="12">
    <source>
        <dbReference type="Proteomes" id="UP000007796"/>
    </source>
</evidence>
<dbReference type="STRING" id="655863.F0XQI2"/>
<dbReference type="InterPro" id="IPR056884">
    <property type="entry name" value="NPHP3-like_N"/>
</dbReference>
<dbReference type="Gene3D" id="1.25.40.20">
    <property type="entry name" value="Ankyrin repeat-containing domain"/>
    <property type="match status" value="1"/>
</dbReference>
<evidence type="ECO:0000256" key="7">
    <source>
        <dbReference type="PROSITE-ProRule" id="PRU00023"/>
    </source>
</evidence>